<evidence type="ECO:0000256" key="5">
    <source>
        <dbReference type="PROSITE-ProRule" id="PRU10141"/>
    </source>
</evidence>
<keyword evidence="9" id="KW-1185">Reference proteome</keyword>
<evidence type="ECO:0000256" key="4">
    <source>
        <dbReference type="ARBA" id="ARBA00022840"/>
    </source>
</evidence>
<evidence type="ECO:0000256" key="2">
    <source>
        <dbReference type="ARBA" id="ARBA00022741"/>
    </source>
</evidence>
<dbReference type="Pfam" id="PF00069">
    <property type="entry name" value="Pkinase"/>
    <property type="match status" value="1"/>
</dbReference>
<sequence>MGELLPDDPPRIGPFVLLGRLGDGGMGTVFHARTASGRAVAVKTIRPELAAHLTFRERFRREVAAAQRVGGFWTAAVIDADPDAPVPWLATAYIDAPDLARVVTEHGPLAPGEVRRLGAGLAEALAAIHQHLVHRDLKPSNVLITGDGPRLIDFGIVKAFDAPLTLTIQGSTIGTPAFMSPEQATGAPVGPASDIFSLGAVLTFAATGHNPFGTGTGTAQALLYRVVHDAPDLTGCDPALRDLVAQCLAKQPEQRPTPAELLAALTHTPPAGDDPGADAAVMGSALAWWQRRTQTSSGPRADTEPQQTPEPAWSSTGDNPEATPSDRAAGPVEAIGFPVGPEVVRAREQARAAQEKARAPGPRLDEVVVGDVVEHAEFGVGTVVEVADMPGPRAKAVIAFGRRAKERRILLRYAPMRRITDMR</sequence>
<evidence type="ECO:0000256" key="3">
    <source>
        <dbReference type="ARBA" id="ARBA00022777"/>
    </source>
</evidence>
<feature type="binding site" evidence="5">
    <location>
        <position position="43"/>
    </location>
    <ligand>
        <name>ATP</name>
        <dbReference type="ChEBI" id="CHEBI:30616"/>
    </ligand>
</feature>
<proteinExistence type="predicted"/>
<dbReference type="PROSITE" id="PS50011">
    <property type="entry name" value="PROTEIN_KINASE_DOM"/>
    <property type="match status" value="1"/>
</dbReference>
<evidence type="ECO:0000313" key="9">
    <source>
        <dbReference type="Proteomes" id="UP001596523"/>
    </source>
</evidence>
<evidence type="ECO:0000259" key="7">
    <source>
        <dbReference type="PROSITE" id="PS50011"/>
    </source>
</evidence>
<keyword evidence="2 5" id="KW-0547">Nucleotide-binding</keyword>
<dbReference type="SUPFAM" id="SSF56112">
    <property type="entry name" value="Protein kinase-like (PK-like)"/>
    <property type="match status" value="1"/>
</dbReference>
<dbReference type="InterPro" id="IPR008271">
    <property type="entry name" value="Ser/Thr_kinase_AS"/>
</dbReference>
<dbReference type="Pfam" id="PF21196">
    <property type="entry name" value="PcrA_UvrD_tudor"/>
    <property type="match status" value="1"/>
</dbReference>
<protein>
    <submittedName>
        <fullName evidence="8">Serine/threonine-protein kinase</fullName>
        <ecNumber evidence="8">2.7.11.1</ecNumber>
    </submittedName>
</protein>
<evidence type="ECO:0000313" key="8">
    <source>
        <dbReference type="EMBL" id="MFC7308977.1"/>
    </source>
</evidence>
<gene>
    <name evidence="8" type="ORF">ACFQVC_32820</name>
</gene>
<dbReference type="PANTHER" id="PTHR43289">
    <property type="entry name" value="MITOGEN-ACTIVATED PROTEIN KINASE KINASE KINASE 20-RELATED"/>
    <property type="match status" value="1"/>
</dbReference>
<dbReference type="Proteomes" id="UP001596523">
    <property type="component" value="Unassembled WGS sequence"/>
</dbReference>
<feature type="compositionally biased region" description="Polar residues" evidence="6">
    <location>
        <begin position="291"/>
        <end position="318"/>
    </location>
</feature>
<dbReference type="Gene3D" id="3.30.200.20">
    <property type="entry name" value="Phosphorylase Kinase, domain 1"/>
    <property type="match status" value="1"/>
</dbReference>
<dbReference type="EC" id="2.7.11.1" evidence="8"/>
<keyword evidence="1 8" id="KW-0808">Transferase</keyword>
<reference evidence="9" key="1">
    <citation type="journal article" date="2019" name="Int. J. Syst. Evol. Microbiol.">
        <title>The Global Catalogue of Microorganisms (GCM) 10K type strain sequencing project: providing services to taxonomists for standard genome sequencing and annotation.</title>
        <authorList>
            <consortium name="The Broad Institute Genomics Platform"/>
            <consortium name="The Broad Institute Genome Sequencing Center for Infectious Disease"/>
            <person name="Wu L."/>
            <person name="Ma J."/>
        </authorList>
    </citation>
    <scope>NUCLEOTIDE SEQUENCE [LARGE SCALE GENOMIC DNA]</scope>
    <source>
        <strain evidence="9">SYNS20</strain>
    </source>
</reference>
<keyword evidence="3 8" id="KW-0418">Kinase</keyword>
<organism evidence="8 9">
    <name type="scientific">Streptomyces monticola</name>
    <dbReference type="NCBI Taxonomy" id="2666263"/>
    <lineage>
        <taxon>Bacteria</taxon>
        <taxon>Bacillati</taxon>
        <taxon>Actinomycetota</taxon>
        <taxon>Actinomycetes</taxon>
        <taxon>Kitasatosporales</taxon>
        <taxon>Streptomycetaceae</taxon>
        <taxon>Streptomyces</taxon>
    </lineage>
</organism>
<dbReference type="InterPro" id="IPR000719">
    <property type="entry name" value="Prot_kinase_dom"/>
</dbReference>
<dbReference type="CDD" id="cd14014">
    <property type="entry name" value="STKc_PknB_like"/>
    <property type="match status" value="1"/>
</dbReference>
<dbReference type="PROSITE" id="PS00107">
    <property type="entry name" value="PROTEIN_KINASE_ATP"/>
    <property type="match status" value="1"/>
</dbReference>
<feature type="domain" description="Protein kinase" evidence="7">
    <location>
        <begin position="15"/>
        <end position="270"/>
    </location>
</feature>
<dbReference type="SMART" id="SM00220">
    <property type="entry name" value="S_TKc"/>
    <property type="match status" value="1"/>
</dbReference>
<dbReference type="GO" id="GO:0004674">
    <property type="term" value="F:protein serine/threonine kinase activity"/>
    <property type="evidence" value="ECO:0007669"/>
    <property type="project" value="UniProtKB-EC"/>
</dbReference>
<dbReference type="Gene3D" id="1.10.510.10">
    <property type="entry name" value="Transferase(Phosphotransferase) domain 1"/>
    <property type="match status" value="1"/>
</dbReference>
<name>A0ABW2JUH2_9ACTN</name>
<dbReference type="EMBL" id="JBHTCF010000018">
    <property type="protein sequence ID" value="MFC7308977.1"/>
    <property type="molecule type" value="Genomic_DNA"/>
</dbReference>
<keyword evidence="4 5" id="KW-0067">ATP-binding</keyword>
<dbReference type="PANTHER" id="PTHR43289:SF34">
    <property type="entry name" value="SERINE_THREONINE-PROTEIN KINASE YBDM-RELATED"/>
    <property type="match status" value="1"/>
</dbReference>
<accession>A0ABW2JUH2</accession>
<dbReference type="PROSITE" id="PS00108">
    <property type="entry name" value="PROTEIN_KINASE_ST"/>
    <property type="match status" value="1"/>
</dbReference>
<dbReference type="InterPro" id="IPR017441">
    <property type="entry name" value="Protein_kinase_ATP_BS"/>
</dbReference>
<feature type="region of interest" description="Disordered" evidence="6">
    <location>
        <begin position="291"/>
        <end position="333"/>
    </location>
</feature>
<comment type="caution">
    <text evidence="8">The sequence shown here is derived from an EMBL/GenBank/DDBJ whole genome shotgun (WGS) entry which is preliminary data.</text>
</comment>
<dbReference type="InterPro" id="IPR011009">
    <property type="entry name" value="Kinase-like_dom_sf"/>
</dbReference>
<evidence type="ECO:0000256" key="1">
    <source>
        <dbReference type="ARBA" id="ARBA00022679"/>
    </source>
</evidence>
<evidence type="ECO:0000256" key="6">
    <source>
        <dbReference type="SAM" id="MobiDB-lite"/>
    </source>
</evidence>